<evidence type="ECO:0000256" key="3">
    <source>
        <dbReference type="SAM" id="MobiDB-lite"/>
    </source>
</evidence>
<feature type="transmembrane region" description="Helical" evidence="4">
    <location>
        <begin position="117"/>
        <end position="138"/>
    </location>
</feature>
<evidence type="ECO:0000256" key="2">
    <source>
        <dbReference type="ARBA" id="ARBA00034247"/>
    </source>
</evidence>
<dbReference type="STRING" id="1134435.AC731_002930"/>
<dbReference type="GO" id="GO:0052621">
    <property type="term" value="F:diguanylate cyclase activity"/>
    <property type="evidence" value="ECO:0007669"/>
    <property type="project" value="UniProtKB-EC"/>
</dbReference>
<dbReference type="Proteomes" id="UP000036902">
    <property type="component" value="Chromosome"/>
</dbReference>
<feature type="transmembrane region" description="Helical" evidence="4">
    <location>
        <begin position="6"/>
        <end position="27"/>
    </location>
</feature>
<feature type="transmembrane region" description="Helical" evidence="4">
    <location>
        <begin position="60"/>
        <end position="81"/>
    </location>
</feature>
<dbReference type="PROSITE" id="PS50887">
    <property type="entry name" value="GGDEF"/>
    <property type="match status" value="1"/>
</dbReference>
<evidence type="ECO:0000259" key="5">
    <source>
        <dbReference type="PROSITE" id="PS50887"/>
    </source>
</evidence>
<dbReference type="PANTHER" id="PTHR45138:SF9">
    <property type="entry name" value="DIGUANYLATE CYCLASE DGCM-RELATED"/>
    <property type="match status" value="1"/>
</dbReference>
<dbReference type="RefSeq" id="WP_048709137.1">
    <property type="nucleotide sequence ID" value="NZ_CP014646.1"/>
</dbReference>
<proteinExistence type="predicted"/>
<feature type="domain" description="GGDEF" evidence="5">
    <location>
        <begin position="251"/>
        <end position="383"/>
    </location>
</feature>
<keyword evidence="4" id="KW-1133">Transmembrane helix</keyword>
<feature type="transmembrane region" description="Helical" evidence="4">
    <location>
        <begin position="93"/>
        <end position="111"/>
    </location>
</feature>
<dbReference type="InterPro" id="IPR029787">
    <property type="entry name" value="Nucleotide_cyclase"/>
</dbReference>
<name>A0A140IE11_9RHOO</name>
<keyword evidence="4" id="KW-0812">Transmembrane</keyword>
<dbReference type="GO" id="GO:1902201">
    <property type="term" value="P:negative regulation of bacterial-type flagellum-dependent cell motility"/>
    <property type="evidence" value="ECO:0007669"/>
    <property type="project" value="TreeGrafter"/>
</dbReference>
<dbReference type="AlphaFoldDB" id="A0A140IE11"/>
<feature type="transmembrane region" description="Helical" evidence="4">
    <location>
        <begin position="189"/>
        <end position="209"/>
    </location>
</feature>
<evidence type="ECO:0000313" key="7">
    <source>
        <dbReference type="Proteomes" id="UP000036902"/>
    </source>
</evidence>
<reference evidence="7" key="1">
    <citation type="submission" date="2016-03" db="EMBL/GenBank/DDBJ databases">
        <authorList>
            <person name="Ma C."/>
            <person name="Zhou S."/>
            <person name="Yang G."/>
        </authorList>
    </citation>
    <scope>NUCLEOTIDE SEQUENCE [LARGE SCALE GENOMIC DNA]</scope>
    <source>
        <strain evidence="7">SgZ-1</strain>
    </source>
</reference>
<dbReference type="SMART" id="SM00267">
    <property type="entry name" value="GGDEF"/>
    <property type="match status" value="1"/>
</dbReference>
<dbReference type="InterPro" id="IPR050469">
    <property type="entry name" value="Diguanylate_Cyclase"/>
</dbReference>
<protein>
    <recommendedName>
        <fullName evidence="1">diguanylate cyclase</fullName>
        <ecNumber evidence="1">2.7.7.65</ecNumber>
    </recommendedName>
</protein>
<dbReference type="InterPro" id="IPR000160">
    <property type="entry name" value="GGDEF_dom"/>
</dbReference>
<evidence type="ECO:0000313" key="6">
    <source>
        <dbReference type="EMBL" id="AMO35986.1"/>
    </source>
</evidence>
<dbReference type="Pfam" id="PF00990">
    <property type="entry name" value="GGDEF"/>
    <property type="match status" value="1"/>
</dbReference>
<evidence type="ECO:0000256" key="4">
    <source>
        <dbReference type="SAM" id="Phobius"/>
    </source>
</evidence>
<dbReference type="GO" id="GO:0005886">
    <property type="term" value="C:plasma membrane"/>
    <property type="evidence" value="ECO:0007669"/>
    <property type="project" value="TreeGrafter"/>
</dbReference>
<dbReference type="FunFam" id="3.30.70.270:FF:000001">
    <property type="entry name" value="Diguanylate cyclase domain protein"/>
    <property type="match status" value="1"/>
</dbReference>
<dbReference type="KEGG" id="thu:AC731_002930"/>
<comment type="catalytic activity">
    <reaction evidence="2">
        <text>2 GTP = 3',3'-c-di-GMP + 2 diphosphate</text>
        <dbReference type="Rhea" id="RHEA:24898"/>
        <dbReference type="ChEBI" id="CHEBI:33019"/>
        <dbReference type="ChEBI" id="CHEBI:37565"/>
        <dbReference type="ChEBI" id="CHEBI:58805"/>
        <dbReference type="EC" id="2.7.7.65"/>
    </reaction>
</comment>
<dbReference type="Gene3D" id="3.30.70.270">
    <property type="match status" value="1"/>
</dbReference>
<gene>
    <name evidence="6" type="ORF">AC731_002930</name>
</gene>
<keyword evidence="4" id="KW-0472">Membrane</keyword>
<organism evidence="6 7">
    <name type="scientific">Thauera humireducens</name>
    <dbReference type="NCBI Taxonomy" id="1134435"/>
    <lineage>
        <taxon>Bacteria</taxon>
        <taxon>Pseudomonadati</taxon>
        <taxon>Pseudomonadota</taxon>
        <taxon>Betaproteobacteria</taxon>
        <taxon>Rhodocyclales</taxon>
        <taxon>Zoogloeaceae</taxon>
        <taxon>Thauera</taxon>
    </lineage>
</organism>
<feature type="transmembrane region" description="Helical" evidence="4">
    <location>
        <begin position="34"/>
        <end position="54"/>
    </location>
</feature>
<feature type="transmembrane region" description="Helical" evidence="4">
    <location>
        <begin position="150"/>
        <end position="169"/>
    </location>
</feature>
<evidence type="ECO:0000256" key="1">
    <source>
        <dbReference type="ARBA" id="ARBA00012528"/>
    </source>
</evidence>
<dbReference type="CDD" id="cd01949">
    <property type="entry name" value="GGDEF"/>
    <property type="match status" value="1"/>
</dbReference>
<keyword evidence="7" id="KW-1185">Reference proteome</keyword>
<dbReference type="PANTHER" id="PTHR45138">
    <property type="entry name" value="REGULATORY COMPONENTS OF SENSORY TRANSDUCTION SYSTEM"/>
    <property type="match status" value="1"/>
</dbReference>
<dbReference type="EC" id="2.7.7.65" evidence="1"/>
<dbReference type="NCBIfam" id="TIGR00254">
    <property type="entry name" value="GGDEF"/>
    <property type="match status" value="1"/>
</dbReference>
<feature type="region of interest" description="Disordered" evidence="3">
    <location>
        <begin position="377"/>
        <end position="400"/>
    </location>
</feature>
<dbReference type="EMBL" id="CP014646">
    <property type="protein sequence ID" value="AMO35986.1"/>
    <property type="molecule type" value="Genomic_DNA"/>
</dbReference>
<accession>A0A140IE11</accession>
<sequence>MHSHTLLVMAAILMCIVTMVLAVMWHFNRRIPGLGSWGLAYLSGFALCGLLLAHGRLHEAVFVAAVQTLTFLVAYLNLASARAYAGRPPLPRRYVAGALTGVVALSLYFTIGQAHPGARFAVSSLAAGSLFLLSGRALATGSIAHYPARYLFALASGAHGVFLLLRPLLFSPGSAGLFDATNMLTISQFVVLESIVALMLMAFCILMLANEHSAAKLRRLAERDPLTDVFNRRSFLNLFDKALSQGARSARSVAVLLVDLDRFKSINDSVGHKGGDEALRHFVRTAVATLRNEDVIGRFGGEEFAILLAGSGLHDALATAERLRAAIEANPLQLGGATMVLTVSIGVASSCRHDDADAMLDRADKAMYAAKHKGRNRVETLDQESGLRLPQHAALPQAGR</sequence>
<dbReference type="SUPFAM" id="SSF55073">
    <property type="entry name" value="Nucleotide cyclase"/>
    <property type="match status" value="1"/>
</dbReference>
<dbReference type="GO" id="GO:0043709">
    <property type="term" value="P:cell adhesion involved in single-species biofilm formation"/>
    <property type="evidence" value="ECO:0007669"/>
    <property type="project" value="TreeGrafter"/>
</dbReference>
<dbReference type="InterPro" id="IPR043128">
    <property type="entry name" value="Rev_trsase/Diguanyl_cyclase"/>
</dbReference>